<evidence type="ECO:0000313" key="2">
    <source>
        <dbReference type="EMBL" id="SFS01159.1"/>
    </source>
</evidence>
<proteinExistence type="predicted"/>
<dbReference type="STRING" id="474950.SAMN05421771_0549"/>
<protein>
    <recommendedName>
        <fullName evidence="4">Outer membrane protein beta-barrel domain-containing protein</fullName>
    </recommendedName>
</protein>
<organism evidence="2 3">
    <name type="scientific">Granulicella pectinivorans</name>
    <dbReference type="NCBI Taxonomy" id="474950"/>
    <lineage>
        <taxon>Bacteria</taxon>
        <taxon>Pseudomonadati</taxon>
        <taxon>Acidobacteriota</taxon>
        <taxon>Terriglobia</taxon>
        <taxon>Terriglobales</taxon>
        <taxon>Acidobacteriaceae</taxon>
        <taxon>Granulicella</taxon>
    </lineage>
</organism>
<dbReference type="InterPro" id="IPR011250">
    <property type="entry name" value="OMP/PagP_B-barrel"/>
</dbReference>
<sequence>MQNPIRLLLASAAALLIAFSGLAAHAQQSNISRFDVYTGFTDIDSPELGLNQKGFHTQAGMNVRPWYSVGFDYSVATGDEILTTELLPASLQAQVNAAQQQYIKFGLLPANYVLRVPTHAATQTFAFGPQLTYRHFQKVTLFGRPSLGAIHERATPHPTDAFATVVAQELAPAGFKADWTGFYGFGGGADFAVTKHIGLRAQMDAVYNHPFNDILANGRWTFRYSVGPSFHFGGNIATWKTKAP</sequence>
<evidence type="ECO:0000256" key="1">
    <source>
        <dbReference type="SAM" id="SignalP"/>
    </source>
</evidence>
<feature type="signal peptide" evidence="1">
    <location>
        <begin position="1"/>
        <end position="26"/>
    </location>
</feature>
<dbReference type="Proteomes" id="UP000199024">
    <property type="component" value="Unassembled WGS sequence"/>
</dbReference>
<evidence type="ECO:0008006" key="4">
    <source>
        <dbReference type="Google" id="ProtNLM"/>
    </source>
</evidence>
<feature type="chain" id="PRO_5011734111" description="Outer membrane protein beta-barrel domain-containing protein" evidence="1">
    <location>
        <begin position="27"/>
        <end position="244"/>
    </location>
</feature>
<keyword evidence="3" id="KW-1185">Reference proteome</keyword>
<dbReference type="AlphaFoldDB" id="A0A1I6LCI7"/>
<dbReference type="SUPFAM" id="SSF56925">
    <property type="entry name" value="OMPA-like"/>
    <property type="match status" value="1"/>
</dbReference>
<evidence type="ECO:0000313" key="3">
    <source>
        <dbReference type="Proteomes" id="UP000199024"/>
    </source>
</evidence>
<keyword evidence="1" id="KW-0732">Signal</keyword>
<accession>A0A1I6LCI7</accession>
<gene>
    <name evidence="2" type="ORF">SAMN05421771_0549</name>
</gene>
<dbReference type="RefSeq" id="WP_217644072.1">
    <property type="nucleotide sequence ID" value="NZ_FOZL01000001.1"/>
</dbReference>
<reference evidence="2 3" key="1">
    <citation type="submission" date="2016-10" db="EMBL/GenBank/DDBJ databases">
        <authorList>
            <person name="de Groot N.N."/>
        </authorList>
    </citation>
    <scope>NUCLEOTIDE SEQUENCE [LARGE SCALE GENOMIC DNA]</scope>
    <source>
        <strain evidence="2 3">DSM 21001</strain>
    </source>
</reference>
<name>A0A1I6LCI7_9BACT</name>
<dbReference type="EMBL" id="FOZL01000001">
    <property type="protein sequence ID" value="SFS01159.1"/>
    <property type="molecule type" value="Genomic_DNA"/>
</dbReference>